<evidence type="ECO:0000256" key="1">
    <source>
        <dbReference type="ARBA" id="ARBA00004123"/>
    </source>
</evidence>
<dbReference type="CDD" id="cd20704">
    <property type="entry name" value="Orc3"/>
    <property type="match status" value="1"/>
</dbReference>
<dbReference type="InterPro" id="IPR040855">
    <property type="entry name" value="ORC_WH_C"/>
</dbReference>
<evidence type="ECO:0000259" key="8">
    <source>
        <dbReference type="Pfam" id="PF18137"/>
    </source>
</evidence>
<evidence type="ECO:0000256" key="4">
    <source>
        <dbReference type="ARBA" id="ARBA00023125"/>
    </source>
</evidence>
<feature type="region of interest" description="Disordered" evidence="6">
    <location>
        <begin position="646"/>
        <end position="668"/>
    </location>
</feature>
<accession>A0ABR0IX75</accession>
<name>A0ABR0IX75_9EURO</name>
<comment type="similarity">
    <text evidence="2">Belongs to the ORC3 family.</text>
</comment>
<feature type="region of interest" description="Disordered" evidence="6">
    <location>
        <begin position="24"/>
        <end position="63"/>
    </location>
</feature>
<keyword evidence="3" id="KW-0235">DNA replication</keyword>
<dbReference type="InterPro" id="IPR045667">
    <property type="entry name" value="ORC3_N"/>
</dbReference>
<evidence type="ECO:0000313" key="10">
    <source>
        <dbReference type="Proteomes" id="UP001345691"/>
    </source>
</evidence>
<organism evidence="9 10">
    <name type="scientific">Exophiala sideris</name>
    <dbReference type="NCBI Taxonomy" id="1016849"/>
    <lineage>
        <taxon>Eukaryota</taxon>
        <taxon>Fungi</taxon>
        <taxon>Dikarya</taxon>
        <taxon>Ascomycota</taxon>
        <taxon>Pezizomycotina</taxon>
        <taxon>Eurotiomycetes</taxon>
        <taxon>Chaetothyriomycetidae</taxon>
        <taxon>Chaetothyriales</taxon>
        <taxon>Herpotrichiellaceae</taxon>
        <taxon>Exophiala</taxon>
    </lineage>
</organism>
<evidence type="ECO:0000256" key="6">
    <source>
        <dbReference type="SAM" id="MobiDB-lite"/>
    </source>
</evidence>
<feature type="domain" description="Origin recognition complex subunit 3 winged helix C-terminal" evidence="8">
    <location>
        <begin position="580"/>
        <end position="710"/>
    </location>
</feature>
<sequence length="713" mass="79895">MEVEDTNPDDNTYAGCYIFKPAAADQDEEIDHRPKKKRKLNKSDGERGSSRDDEEYTWPSLLGGQESTDARQLRQHLFRTIWLRQQDRIDAITHQVDHSFISDIFEYASSEHTSQARGRIRTGLITSTPGTNTQRGLLGSWRKRQSPDSSALLIELQPSHAPNLQTALKNVIKFALCQNLGLDAYTTFLAENKVMIPMNFDLELLQRYMNKKRLSRIIVSILDIEAFDTGILSELISTFHSWSDRIPFVLLFGISTTVELFESRLPRSTISLLESRIFQPTGSAKQHDPLFEVYSAAQCEDPHLFLGPSTLSVLAELAQDQSTTIDSFARTIKYVFMSHFFANPLCALGVSSDEFNVPMLPSLAQVIRYTAGFKAHCESLAKGTNEERRRARELVQSDAVLEEEVAEAICAQKDDMKENLRAIKILQQLYQHLAGPTALPPLESQAQLLASLTGISESEVFETIESTLQDISSIEQLKALFIAVSTTIDNHSNHDPFQRAEDSDSNTSTLAALKNSLDSGLLEQDVPLFIEHFIPLIQQYLTGLASIIDETSSPWTIFMSEAYTYNLKHPLSAIIHPRARYSLERALTKPADYLGCDCCVATTHNGVLDKSSLPPTSLLLSMLNEAGTVINVRDLWDAFRDTITPTLEEEEEETDGAKDADNKEEDTVDEATERKALALFYRSLAELRHLGLIKQSKRKPGVDCIAKTAWMGL</sequence>
<evidence type="ECO:0000313" key="9">
    <source>
        <dbReference type="EMBL" id="KAK5051110.1"/>
    </source>
</evidence>
<feature type="domain" description="Origin recognition complex subunit 3 N-terminal" evidence="7">
    <location>
        <begin position="11"/>
        <end position="348"/>
    </location>
</feature>
<dbReference type="PANTHER" id="PTHR12748">
    <property type="entry name" value="ORIGIN RECOGNITION COMPLEX SUBUNIT 3"/>
    <property type="match status" value="1"/>
</dbReference>
<evidence type="ECO:0000256" key="5">
    <source>
        <dbReference type="ARBA" id="ARBA00023242"/>
    </source>
</evidence>
<dbReference type="Proteomes" id="UP001345691">
    <property type="component" value="Unassembled WGS sequence"/>
</dbReference>
<keyword evidence="4" id="KW-0238">DNA-binding</keyword>
<comment type="subcellular location">
    <subcellularLocation>
        <location evidence="1">Nucleus</location>
    </subcellularLocation>
</comment>
<evidence type="ECO:0000256" key="2">
    <source>
        <dbReference type="ARBA" id="ARBA00010977"/>
    </source>
</evidence>
<keyword evidence="5" id="KW-0539">Nucleus</keyword>
<dbReference type="InterPro" id="IPR020795">
    <property type="entry name" value="ORC3"/>
</dbReference>
<dbReference type="PANTHER" id="PTHR12748:SF0">
    <property type="entry name" value="ORIGIN RECOGNITION COMPLEX SUBUNIT 3"/>
    <property type="match status" value="1"/>
</dbReference>
<evidence type="ECO:0000256" key="3">
    <source>
        <dbReference type="ARBA" id="ARBA00022705"/>
    </source>
</evidence>
<dbReference type="Pfam" id="PF07034">
    <property type="entry name" value="ORC3_N"/>
    <property type="match status" value="1"/>
</dbReference>
<keyword evidence="10" id="KW-1185">Reference proteome</keyword>
<dbReference type="Pfam" id="PF18137">
    <property type="entry name" value="WHD_ORC"/>
    <property type="match status" value="1"/>
</dbReference>
<protein>
    <submittedName>
        <fullName evidence="9">Origin recognition complex subunit 3</fullName>
    </submittedName>
</protein>
<reference evidence="9 10" key="1">
    <citation type="submission" date="2023-08" db="EMBL/GenBank/DDBJ databases">
        <title>Black Yeasts Isolated from many extreme environments.</title>
        <authorList>
            <person name="Coleine C."/>
            <person name="Stajich J.E."/>
            <person name="Selbmann L."/>
        </authorList>
    </citation>
    <scope>NUCLEOTIDE SEQUENCE [LARGE SCALE GENOMIC DNA]</scope>
    <source>
        <strain evidence="9 10">CCFEE 6328</strain>
    </source>
</reference>
<evidence type="ECO:0000259" key="7">
    <source>
        <dbReference type="Pfam" id="PF07034"/>
    </source>
</evidence>
<gene>
    <name evidence="9" type="primary">ORC3</name>
    <name evidence="9" type="ORF">LTR69_010487</name>
</gene>
<dbReference type="EMBL" id="JAVRRF010000036">
    <property type="protein sequence ID" value="KAK5051110.1"/>
    <property type="molecule type" value="Genomic_DNA"/>
</dbReference>
<comment type="caution">
    <text evidence="9">The sequence shown here is derived from an EMBL/GenBank/DDBJ whole genome shotgun (WGS) entry which is preliminary data.</text>
</comment>
<proteinExistence type="inferred from homology"/>
<feature type="compositionally biased region" description="Basic and acidic residues" evidence="6">
    <location>
        <begin position="41"/>
        <end position="51"/>
    </location>
</feature>